<dbReference type="PIRSF" id="PIRSF017199">
    <property type="entry name" value="mRNA_splic_U5"/>
    <property type="match status" value="1"/>
</dbReference>
<evidence type="ECO:0000256" key="1">
    <source>
        <dbReference type="ARBA" id="ARBA00008241"/>
    </source>
</evidence>
<organism evidence="3 4">
    <name type="scientific">Blastocystis sp. subtype 1 (strain ATCC 50177 / NandII)</name>
    <dbReference type="NCBI Taxonomy" id="478820"/>
    <lineage>
        <taxon>Eukaryota</taxon>
        <taxon>Sar</taxon>
        <taxon>Stramenopiles</taxon>
        <taxon>Bigyra</taxon>
        <taxon>Opalozoa</taxon>
        <taxon>Opalinata</taxon>
        <taxon>Blastocystidae</taxon>
        <taxon>Blastocystis</taxon>
    </lineage>
</organism>
<comment type="similarity">
    <text evidence="1 2">Belongs to the DIM1 family.</text>
</comment>
<dbReference type="SUPFAM" id="SSF52833">
    <property type="entry name" value="Thioredoxin-like"/>
    <property type="match status" value="1"/>
</dbReference>
<dbReference type="PANTHER" id="PTHR12052:SF4">
    <property type="entry name" value="THIOREDOXIN-LIKE PROTEIN 4B"/>
    <property type="match status" value="1"/>
</dbReference>
<dbReference type="Gene3D" id="3.40.30.10">
    <property type="entry name" value="Glutaredoxin"/>
    <property type="match status" value="1"/>
</dbReference>
<dbReference type="SMART" id="SM01410">
    <property type="entry name" value="DIM1"/>
    <property type="match status" value="1"/>
</dbReference>
<comment type="caution">
    <text evidence="3">The sequence shown here is derived from an EMBL/GenBank/DDBJ whole genome shotgun (WGS) entry which is preliminary data.</text>
</comment>
<proteinExistence type="inferred from homology"/>
<reference evidence="3 4" key="1">
    <citation type="submission" date="2016-05" db="EMBL/GenBank/DDBJ databases">
        <title>Nuclear genome of Blastocystis sp. subtype 1 NandII.</title>
        <authorList>
            <person name="Gentekaki E."/>
            <person name="Curtis B."/>
            <person name="Stairs C."/>
            <person name="Eme L."/>
            <person name="Herman E."/>
            <person name="Klimes V."/>
            <person name="Arias M.C."/>
            <person name="Elias M."/>
            <person name="Hilliou F."/>
            <person name="Klute M."/>
            <person name="Malik S.-B."/>
            <person name="Pightling A."/>
            <person name="Rachubinski R."/>
            <person name="Salas D."/>
            <person name="Schlacht A."/>
            <person name="Suga H."/>
            <person name="Archibald J."/>
            <person name="Ball S.G."/>
            <person name="Clark G."/>
            <person name="Dacks J."/>
            <person name="Van Der Giezen M."/>
            <person name="Tsaousis A."/>
            <person name="Roger A."/>
        </authorList>
    </citation>
    <scope>NUCLEOTIDE SEQUENCE [LARGE SCALE GENOMIC DNA]</scope>
    <source>
        <strain evidence="4">ATCC 50177 / NandII</strain>
    </source>
</reference>
<comment type="subcellular location">
    <subcellularLocation>
        <location evidence="2">Nucleus</location>
    </subcellularLocation>
</comment>
<dbReference type="GO" id="GO:0005682">
    <property type="term" value="C:U5 snRNP"/>
    <property type="evidence" value="ECO:0007669"/>
    <property type="project" value="TreeGrafter"/>
</dbReference>
<dbReference type="Pfam" id="PF02966">
    <property type="entry name" value="DIM1"/>
    <property type="match status" value="1"/>
</dbReference>
<sequence>MDLLLKSLRTKAEIDHVIRDTEDKVSDIGLGSSFQVVVLRFGKSSDAVCMQLDDILYKAQIPVSRMADIYIVDVDDVPIYTQYFDISLIPAIIFFYNATHIKIDCNRPDNTKWIGSFESKQDFVDVVETVYRGGLYGKYIVTCPLPQDHIPKYDLLFSA</sequence>
<evidence type="ECO:0000313" key="4">
    <source>
        <dbReference type="Proteomes" id="UP000078348"/>
    </source>
</evidence>
<keyword evidence="2" id="KW-0508">mRNA splicing</keyword>
<keyword evidence="2" id="KW-0507">mRNA processing</keyword>
<name>A0A196SM81_BLAHN</name>
<dbReference type="GO" id="GO:0000398">
    <property type="term" value="P:mRNA splicing, via spliceosome"/>
    <property type="evidence" value="ECO:0007669"/>
    <property type="project" value="InterPro"/>
</dbReference>
<evidence type="ECO:0000313" key="3">
    <source>
        <dbReference type="EMBL" id="OAO18175.1"/>
    </source>
</evidence>
<dbReference type="GO" id="GO:0005681">
    <property type="term" value="C:spliceosomal complex"/>
    <property type="evidence" value="ECO:0007669"/>
    <property type="project" value="TreeGrafter"/>
</dbReference>
<accession>A0A196SM81</accession>
<dbReference type="EMBL" id="LXWW01000003">
    <property type="protein sequence ID" value="OAO18175.1"/>
    <property type="molecule type" value="Genomic_DNA"/>
</dbReference>
<keyword evidence="4" id="KW-1185">Reference proteome</keyword>
<dbReference type="InterPro" id="IPR004123">
    <property type="entry name" value="Dim1"/>
</dbReference>
<dbReference type="PANTHER" id="PTHR12052">
    <property type="entry name" value="THIOREDOXIN-LIKE PROTEN 4A, 4B"/>
    <property type="match status" value="1"/>
</dbReference>
<dbReference type="AlphaFoldDB" id="A0A196SM81"/>
<keyword evidence="2" id="KW-0539">Nucleus</keyword>
<evidence type="ECO:0000256" key="2">
    <source>
        <dbReference type="PIRNR" id="PIRNR017199"/>
    </source>
</evidence>
<dbReference type="InterPro" id="IPR036249">
    <property type="entry name" value="Thioredoxin-like_sf"/>
</dbReference>
<dbReference type="GO" id="GO:0046540">
    <property type="term" value="C:U4/U6 x U5 tri-snRNP complex"/>
    <property type="evidence" value="ECO:0007669"/>
    <property type="project" value="UniProtKB-UniRule"/>
</dbReference>
<dbReference type="OrthoDB" id="147752at2759"/>
<gene>
    <name evidence="3" type="ORF">AV274_0069</name>
</gene>
<dbReference type="Proteomes" id="UP000078348">
    <property type="component" value="Unassembled WGS sequence"/>
</dbReference>
<protein>
    <submittedName>
        <fullName evidence="3">Thioredoxin-like protein</fullName>
    </submittedName>
</protein>
<dbReference type="STRING" id="478820.A0A196SM81"/>